<dbReference type="RefSeq" id="WP_171677842.1">
    <property type="nucleotide sequence ID" value="NZ_BAAAGT010000004.1"/>
</dbReference>
<evidence type="ECO:0000313" key="6">
    <source>
        <dbReference type="EMBL" id="NOL44585.1"/>
    </source>
</evidence>
<keyword evidence="1 6" id="KW-0808">Transferase</keyword>
<evidence type="ECO:0000313" key="8">
    <source>
        <dbReference type="Proteomes" id="UP000553957"/>
    </source>
</evidence>
<organism evidence="6 7">
    <name type="scientific">Kribbella sandramycini</name>
    <dbReference type="NCBI Taxonomy" id="60450"/>
    <lineage>
        <taxon>Bacteria</taxon>
        <taxon>Bacillati</taxon>
        <taxon>Actinomycetota</taxon>
        <taxon>Actinomycetes</taxon>
        <taxon>Propionibacteriales</taxon>
        <taxon>Kribbellaceae</taxon>
        <taxon>Kribbella</taxon>
    </lineage>
</organism>
<sequence>MRFPEDVPQLADDLVRLRAHRADDLDDLYLLCQDPAMQRWTVIPVPYQRSDAEFFLSELVPNGWRAEHGERALAIEVDGRFSGSVSLHGGEGGVGEVGFSVAPWVRGRGVMTRAARLAIRYAFDELGWQRVIWRAYVGNWASRRVAWKLGFRGLVVVPGEGLARGVRYDDWVATLARDEEMAPQGNWWAVPELDGGTFKLRAFRPTDAQRVQEACNDERTQYWLAGLPAPYTLDDAKGFIEGRLENAASGEGVSFAIADPVTDELLGCVSLYDLNNRLNKGHGEIGYWMHPAGRGRKVMTNAVRLLVDHAFTPIDAGGLGRSRLLLLAAVENTASVRVAEANGMHRIGIARAEGPTRDRPRDDSVMFDLLVTDPRP</sequence>
<dbReference type="SUPFAM" id="SSF55729">
    <property type="entry name" value="Acyl-CoA N-acyltransferases (Nat)"/>
    <property type="match status" value="2"/>
</dbReference>
<dbReference type="PROSITE" id="PS51186">
    <property type="entry name" value="GNAT"/>
    <property type="match status" value="2"/>
</dbReference>
<evidence type="ECO:0000313" key="7">
    <source>
        <dbReference type="Proteomes" id="UP000534306"/>
    </source>
</evidence>
<evidence type="ECO:0000256" key="3">
    <source>
        <dbReference type="ARBA" id="ARBA00038502"/>
    </source>
</evidence>
<reference evidence="5 8" key="2">
    <citation type="submission" date="2020-08" db="EMBL/GenBank/DDBJ databases">
        <title>Sequencing the genomes of 1000 actinobacteria strains.</title>
        <authorList>
            <person name="Klenk H.-P."/>
        </authorList>
    </citation>
    <scope>NUCLEOTIDE SEQUENCE [LARGE SCALE GENOMIC DNA]</scope>
    <source>
        <strain evidence="5 8">DSM 15626</strain>
    </source>
</reference>
<comment type="similarity">
    <text evidence="3">Belongs to the acetyltransferase family. RimJ subfamily.</text>
</comment>
<evidence type="ECO:0000259" key="4">
    <source>
        <dbReference type="PROSITE" id="PS51186"/>
    </source>
</evidence>
<dbReference type="Proteomes" id="UP000534306">
    <property type="component" value="Unassembled WGS sequence"/>
</dbReference>
<name>A0A7Y4P3Y8_9ACTN</name>
<keyword evidence="7" id="KW-1185">Reference proteome</keyword>
<evidence type="ECO:0000256" key="1">
    <source>
        <dbReference type="ARBA" id="ARBA00022679"/>
    </source>
</evidence>
<keyword evidence="2" id="KW-0012">Acyltransferase</keyword>
<reference evidence="6 7" key="1">
    <citation type="submission" date="2020-05" db="EMBL/GenBank/DDBJ databases">
        <title>Genome sequence of Kribbella sandramycini ATCC 39419.</title>
        <authorList>
            <person name="Maclea K.S."/>
            <person name="Fair J.L."/>
        </authorList>
    </citation>
    <scope>NUCLEOTIDE SEQUENCE [LARGE SCALE GENOMIC DNA]</scope>
    <source>
        <strain evidence="6 7">ATCC 39419</strain>
    </source>
</reference>
<dbReference type="GO" id="GO:0016747">
    <property type="term" value="F:acyltransferase activity, transferring groups other than amino-acyl groups"/>
    <property type="evidence" value="ECO:0007669"/>
    <property type="project" value="InterPro"/>
</dbReference>
<dbReference type="InterPro" id="IPR051531">
    <property type="entry name" value="N-acetyltransferase"/>
</dbReference>
<dbReference type="PANTHER" id="PTHR43792">
    <property type="entry name" value="GNAT FAMILY, PUTATIVE (AFU_ORTHOLOGUE AFUA_3G00765)-RELATED-RELATED"/>
    <property type="match status" value="1"/>
</dbReference>
<accession>A0A7Y4P3Y8</accession>
<dbReference type="InterPro" id="IPR016181">
    <property type="entry name" value="Acyl_CoA_acyltransferase"/>
</dbReference>
<proteinExistence type="inferred from homology"/>
<dbReference type="Proteomes" id="UP000553957">
    <property type="component" value="Unassembled WGS sequence"/>
</dbReference>
<comment type="caution">
    <text evidence="6">The sequence shown here is derived from an EMBL/GenBank/DDBJ whole genome shotgun (WGS) entry which is preliminary data.</text>
</comment>
<evidence type="ECO:0000256" key="2">
    <source>
        <dbReference type="ARBA" id="ARBA00023315"/>
    </source>
</evidence>
<protein>
    <submittedName>
        <fullName evidence="6">GNAT family N-acetyltransferase</fullName>
    </submittedName>
    <submittedName>
        <fullName evidence="5">RimJ/RimL family protein N-acetyltransferase</fullName>
    </submittedName>
</protein>
<dbReference type="EMBL" id="JABJRC010000009">
    <property type="protein sequence ID" value="NOL44585.1"/>
    <property type="molecule type" value="Genomic_DNA"/>
</dbReference>
<dbReference type="EMBL" id="JACHKF010000001">
    <property type="protein sequence ID" value="MBB6566863.1"/>
    <property type="molecule type" value="Genomic_DNA"/>
</dbReference>
<dbReference type="AlphaFoldDB" id="A0A7Y4P3Y8"/>
<feature type="domain" description="N-acetyltransferase" evidence="4">
    <location>
        <begin position="198"/>
        <end position="374"/>
    </location>
</feature>
<gene>
    <name evidence="5" type="ORF">HNR71_002500</name>
    <name evidence="6" type="ORF">HPO96_30495</name>
</gene>
<dbReference type="Gene3D" id="3.40.630.30">
    <property type="match status" value="2"/>
</dbReference>
<feature type="domain" description="N-acetyltransferase" evidence="4">
    <location>
        <begin position="15"/>
        <end position="173"/>
    </location>
</feature>
<dbReference type="PANTHER" id="PTHR43792:SF8">
    <property type="entry name" value="[RIBOSOMAL PROTEIN US5]-ALANINE N-ACETYLTRANSFERASE"/>
    <property type="match status" value="1"/>
</dbReference>
<dbReference type="InterPro" id="IPR000182">
    <property type="entry name" value="GNAT_dom"/>
</dbReference>
<dbReference type="Pfam" id="PF13302">
    <property type="entry name" value="Acetyltransf_3"/>
    <property type="match status" value="2"/>
</dbReference>
<evidence type="ECO:0000313" key="5">
    <source>
        <dbReference type="EMBL" id="MBB6566863.1"/>
    </source>
</evidence>